<dbReference type="Proteomes" id="UP001151760">
    <property type="component" value="Unassembled WGS sequence"/>
</dbReference>
<evidence type="ECO:0000313" key="3">
    <source>
        <dbReference type="Proteomes" id="UP001151760"/>
    </source>
</evidence>
<comment type="caution">
    <text evidence="2">The sequence shown here is derived from an EMBL/GenBank/DDBJ whole genome shotgun (WGS) entry which is preliminary data.</text>
</comment>
<dbReference type="InterPro" id="IPR043502">
    <property type="entry name" value="DNA/RNA_pol_sf"/>
</dbReference>
<accession>A0ABQ5D529</accession>
<evidence type="ECO:0000313" key="2">
    <source>
        <dbReference type="EMBL" id="GJT33955.1"/>
    </source>
</evidence>
<reference evidence="2" key="2">
    <citation type="submission" date="2022-01" db="EMBL/GenBank/DDBJ databases">
        <authorList>
            <person name="Yamashiro T."/>
            <person name="Shiraishi A."/>
            <person name="Satake H."/>
            <person name="Nakayama K."/>
        </authorList>
    </citation>
    <scope>NUCLEOTIDE SEQUENCE</scope>
</reference>
<evidence type="ECO:0008006" key="4">
    <source>
        <dbReference type="Google" id="ProtNLM"/>
    </source>
</evidence>
<dbReference type="PANTHER" id="PTHR24559:SF444">
    <property type="entry name" value="REVERSE TRANSCRIPTASE DOMAIN-CONTAINING PROTEIN"/>
    <property type="match status" value="1"/>
</dbReference>
<feature type="region of interest" description="Disordered" evidence="1">
    <location>
        <begin position="49"/>
        <end position="118"/>
    </location>
</feature>
<reference evidence="2" key="1">
    <citation type="journal article" date="2022" name="Int. J. Mol. Sci.">
        <title>Draft Genome of Tanacetum Coccineum: Genomic Comparison of Closely Related Tanacetum-Family Plants.</title>
        <authorList>
            <person name="Yamashiro T."/>
            <person name="Shiraishi A."/>
            <person name="Nakayama K."/>
            <person name="Satake H."/>
        </authorList>
    </citation>
    <scope>NUCLEOTIDE SEQUENCE</scope>
</reference>
<name>A0ABQ5D529_9ASTR</name>
<protein>
    <recommendedName>
        <fullName evidence="4">Reverse transcriptase domain-containing protein</fullName>
    </recommendedName>
</protein>
<dbReference type="SUPFAM" id="SSF56672">
    <property type="entry name" value="DNA/RNA polymerases"/>
    <property type="match status" value="1"/>
</dbReference>
<evidence type="ECO:0000256" key="1">
    <source>
        <dbReference type="SAM" id="MobiDB-lite"/>
    </source>
</evidence>
<dbReference type="CDD" id="cd01647">
    <property type="entry name" value="RT_LTR"/>
    <property type="match status" value="1"/>
</dbReference>
<feature type="compositionally biased region" description="Basic and acidic residues" evidence="1">
    <location>
        <begin position="65"/>
        <end position="87"/>
    </location>
</feature>
<dbReference type="EMBL" id="BQNB010014921">
    <property type="protein sequence ID" value="GJT33955.1"/>
    <property type="molecule type" value="Genomic_DNA"/>
</dbReference>
<sequence>MKGAPECMRIFGFMHGVNNPELTKRLNEHVPKTVEEMMTATTTFIRGETAAASKKKVHTPWKSQDQSKRHTSERRSDFRNQPKDGRGSNKFTPLTRTPKEIFAAESGKFKPPSPMVTPVEKRSNNKFCEFHNDKGYITAECVQLRKKIEELKVTQSFARVKEITFPPLTANKGTEGPLIIEAKIGGHAVHRMRRRAFYESMDEFYDSKVTVIVQRYHWKAWDKRNPTVQSTAHGILKFPVNGRIVTIRSTILTPTECGTIAATPKDSAKKAEKRYENIKVAIHPDFSDQEITIGGTVSTKARTELCTLLKGNLDIFAWQPSDMTGVPRSITEHRLNIREGYPPVRQKKRGQAPERAKAIQVEVQKLVEAGILREVYYHDWLSNPVMVKKHDASWRMCVDFTDLNKAWLQDCYHQIQMVEQDEEKTAFHTSHGVYCYTKMPFGLKKAGATYQRLCGFDDQKRHSPKTGLFREPSAASSRDKLYPNGKASPGASLRRQKVTQILPGASLCGHHRPAHQASDITSRSGRAITKMKRYARGA</sequence>
<dbReference type="Gene3D" id="3.10.10.10">
    <property type="entry name" value="HIV Type 1 Reverse Transcriptase, subunit A, domain 1"/>
    <property type="match status" value="1"/>
</dbReference>
<proteinExistence type="predicted"/>
<feature type="region of interest" description="Disordered" evidence="1">
    <location>
        <begin position="463"/>
        <end position="494"/>
    </location>
</feature>
<organism evidence="2 3">
    <name type="scientific">Tanacetum coccineum</name>
    <dbReference type="NCBI Taxonomy" id="301880"/>
    <lineage>
        <taxon>Eukaryota</taxon>
        <taxon>Viridiplantae</taxon>
        <taxon>Streptophyta</taxon>
        <taxon>Embryophyta</taxon>
        <taxon>Tracheophyta</taxon>
        <taxon>Spermatophyta</taxon>
        <taxon>Magnoliopsida</taxon>
        <taxon>eudicotyledons</taxon>
        <taxon>Gunneridae</taxon>
        <taxon>Pentapetalae</taxon>
        <taxon>asterids</taxon>
        <taxon>campanulids</taxon>
        <taxon>Asterales</taxon>
        <taxon>Asteraceae</taxon>
        <taxon>Asteroideae</taxon>
        <taxon>Anthemideae</taxon>
        <taxon>Anthemidinae</taxon>
        <taxon>Tanacetum</taxon>
    </lineage>
</organism>
<keyword evidence="3" id="KW-1185">Reference proteome</keyword>
<gene>
    <name evidence="2" type="ORF">Tco_0924374</name>
</gene>
<dbReference type="InterPro" id="IPR053134">
    <property type="entry name" value="RNA-dir_DNA_polymerase"/>
</dbReference>
<dbReference type="PANTHER" id="PTHR24559">
    <property type="entry name" value="TRANSPOSON TY3-I GAG-POL POLYPROTEIN"/>
    <property type="match status" value="1"/>
</dbReference>